<evidence type="ECO:0000256" key="5">
    <source>
        <dbReference type="ARBA" id="ARBA00022725"/>
    </source>
</evidence>
<evidence type="ECO:0000313" key="12">
    <source>
        <dbReference type="Proteomes" id="UP000292052"/>
    </source>
</evidence>
<dbReference type="AlphaFoldDB" id="A0A482W2I5"/>
<evidence type="ECO:0000256" key="6">
    <source>
        <dbReference type="ARBA" id="ARBA00022989"/>
    </source>
</evidence>
<evidence type="ECO:0000256" key="10">
    <source>
        <dbReference type="SAM" id="Phobius"/>
    </source>
</evidence>
<dbReference type="STRING" id="1661398.A0A482W2I5"/>
<keyword evidence="3" id="KW-0716">Sensory transduction</keyword>
<comment type="caution">
    <text evidence="11">The sequence shown here is derived from an EMBL/GenBank/DDBJ whole genome shotgun (WGS) entry which is preliminary data.</text>
</comment>
<evidence type="ECO:0000313" key="11">
    <source>
        <dbReference type="EMBL" id="RZC39274.1"/>
    </source>
</evidence>
<protein>
    <recommendedName>
        <fullName evidence="13">7tm 6 domain containing protein</fullName>
    </recommendedName>
</protein>
<keyword evidence="12" id="KW-1185">Reference proteome</keyword>
<dbReference type="GO" id="GO:0005549">
    <property type="term" value="F:odorant binding"/>
    <property type="evidence" value="ECO:0007669"/>
    <property type="project" value="InterPro"/>
</dbReference>
<evidence type="ECO:0000256" key="9">
    <source>
        <dbReference type="ARBA" id="ARBA00023224"/>
    </source>
</evidence>
<dbReference type="PANTHER" id="PTHR21137">
    <property type="entry name" value="ODORANT RECEPTOR"/>
    <property type="match status" value="1"/>
</dbReference>
<feature type="transmembrane region" description="Helical" evidence="10">
    <location>
        <begin position="63"/>
        <end position="82"/>
    </location>
</feature>
<keyword evidence="6 10" id="KW-1133">Transmembrane helix</keyword>
<feature type="transmembrane region" description="Helical" evidence="10">
    <location>
        <begin position="124"/>
        <end position="150"/>
    </location>
</feature>
<dbReference type="Pfam" id="PF02949">
    <property type="entry name" value="7tm_6"/>
    <property type="match status" value="1"/>
</dbReference>
<dbReference type="GO" id="GO:0007165">
    <property type="term" value="P:signal transduction"/>
    <property type="evidence" value="ECO:0007669"/>
    <property type="project" value="UniProtKB-KW"/>
</dbReference>
<feature type="transmembrane region" description="Helical" evidence="10">
    <location>
        <begin position="37"/>
        <end position="57"/>
    </location>
</feature>
<dbReference type="PANTHER" id="PTHR21137:SF35">
    <property type="entry name" value="ODORANT RECEPTOR 19A-RELATED"/>
    <property type="match status" value="1"/>
</dbReference>
<keyword evidence="7 10" id="KW-0472">Membrane</keyword>
<dbReference type="OrthoDB" id="6762713at2759"/>
<keyword evidence="2" id="KW-1003">Cell membrane</keyword>
<dbReference type="Proteomes" id="UP000292052">
    <property type="component" value="Unassembled WGS sequence"/>
</dbReference>
<name>A0A482W2I5_ASBVE</name>
<keyword evidence="4 10" id="KW-0812">Transmembrane</keyword>
<dbReference type="GO" id="GO:0005886">
    <property type="term" value="C:plasma membrane"/>
    <property type="evidence" value="ECO:0007669"/>
    <property type="project" value="UniProtKB-SubCell"/>
</dbReference>
<dbReference type="InterPro" id="IPR004117">
    <property type="entry name" value="7tm6_olfct_rcpt"/>
</dbReference>
<feature type="non-terminal residue" evidence="11">
    <location>
        <position position="1"/>
    </location>
</feature>
<keyword evidence="8" id="KW-0675">Receptor</keyword>
<comment type="subcellular location">
    <subcellularLocation>
        <location evidence="1">Cell membrane</location>
        <topology evidence="1">Multi-pass membrane protein</topology>
    </subcellularLocation>
</comment>
<keyword evidence="5" id="KW-0552">Olfaction</keyword>
<proteinExistence type="predicted"/>
<feature type="transmembrane region" description="Helical" evidence="10">
    <location>
        <begin position="170"/>
        <end position="196"/>
    </location>
</feature>
<evidence type="ECO:0000256" key="7">
    <source>
        <dbReference type="ARBA" id="ARBA00023136"/>
    </source>
</evidence>
<reference evidence="11 12" key="1">
    <citation type="submission" date="2017-03" db="EMBL/GenBank/DDBJ databases">
        <title>Genome of the blue death feigning beetle - Asbolus verrucosus.</title>
        <authorList>
            <person name="Rider S.D."/>
        </authorList>
    </citation>
    <scope>NUCLEOTIDE SEQUENCE [LARGE SCALE GENOMIC DNA]</scope>
    <source>
        <strain evidence="11">Butters</strain>
        <tissue evidence="11">Head and leg muscle</tissue>
    </source>
</reference>
<evidence type="ECO:0000256" key="2">
    <source>
        <dbReference type="ARBA" id="ARBA00022475"/>
    </source>
</evidence>
<organism evidence="11 12">
    <name type="scientific">Asbolus verrucosus</name>
    <name type="common">Desert ironclad beetle</name>
    <dbReference type="NCBI Taxonomy" id="1661398"/>
    <lineage>
        <taxon>Eukaryota</taxon>
        <taxon>Metazoa</taxon>
        <taxon>Ecdysozoa</taxon>
        <taxon>Arthropoda</taxon>
        <taxon>Hexapoda</taxon>
        <taxon>Insecta</taxon>
        <taxon>Pterygota</taxon>
        <taxon>Neoptera</taxon>
        <taxon>Endopterygota</taxon>
        <taxon>Coleoptera</taxon>
        <taxon>Polyphaga</taxon>
        <taxon>Cucujiformia</taxon>
        <taxon>Tenebrionidae</taxon>
        <taxon>Pimeliinae</taxon>
        <taxon>Asbolus</taxon>
    </lineage>
</organism>
<dbReference type="EMBL" id="QDEB01035944">
    <property type="protein sequence ID" value="RZC39274.1"/>
    <property type="molecule type" value="Genomic_DNA"/>
</dbReference>
<evidence type="ECO:0000256" key="3">
    <source>
        <dbReference type="ARBA" id="ARBA00022606"/>
    </source>
</evidence>
<gene>
    <name evidence="11" type="ORF">BDFB_004152</name>
</gene>
<sequence length="314" mass="37174">ISSRVMKAEKQDYFQIPLNYYDKLGLRPSCTSYKKYVSIYILYPLLLMLCGLVLFNIRYQNDNIFEMVAVFESLSAFGYIFVRKTIFMVHGSLFEEIIQERSRFWNYDLFGQNTEKEFRKQMGFCVFLIKSLLIGCCTAITIHVFTPIFVEGYVLPDACFIPGDNNFFIIIIYSLEVLFYVETFFMVGIFDGFFLLMCTDLKIQFKILKKTVRSIRIEKNEDKYWIKLKTCCNYHNFLLSNLETRKFVLFWLMKSQVPIPMTGAGIFQLNRSTLLQVIIRKTILIVHRSLFEEMIEELQSKLRSNACHFQFSLF</sequence>
<evidence type="ECO:0008006" key="13">
    <source>
        <dbReference type="Google" id="ProtNLM"/>
    </source>
</evidence>
<evidence type="ECO:0000256" key="1">
    <source>
        <dbReference type="ARBA" id="ARBA00004651"/>
    </source>
</evidence>
<accession>A0A482W2I5</accession>
<evidence type="ECO:0000256" key="8">
    <source>
        <dbReference type="ARBA" id="ARBA00023170"/>
    </source>
</evidence>
<dbReference type="GO" id="GO:0004984">
    <property type="term" value="F:olfactory receptor activity"/>
    <property type="evidence" value="ECO:0007669"/>
    <property type="project" value="InterPro"/>
</dbReference>
<keyword evidence="9" id="KW-0807">Transducer</keyword>
<evidence type="ECO:0000256" key="4">
    <source>
        <dbReference type="ARBA" id="ARBA00022692"/>
    </source>
</evidence>